<evidence type="ECO:0000313" key="2">
    <source>
        <dbReference type="EMBL" id="PYI08672.1"/>
    </source>
</evidence>
<organism evidence="2 3">
    <name type="scientific">Aspergillus sclerotiicarbonarius (strain CBS 121057 / IBT 28362)</name>
    <dbReference type="NCBI Taxonomy" id="1448318"/>
    <lineage>
        <taxon>Eukaryota</taxon>
        <taxon>Fungi</taxon>
        <taxon>Dikarya</taxon>
        <taxon>Ascomycota</taxon>
        <taxon>Pezizomycotina</taxon>
        <taxon>Eurotiomycetes</taxon>
        <taxon>Eurotiomycetidae</taxon>
        <taxon>Eurotiales</taxon>
        <taxon>Aspergillaceae</taxon>
        <taxon>Aspergillus</taxon>
        <taxon>Aspergillus subgen. Circumdati</taxon>
    </lineage>
</organism>
<evidence type="ECO:0000256" key="1">
    <source>
        <dbReference type="SAM" id="MobiDB-lite"/>
    </source>
</evidence>
<feature type="region of interest" description="Disordered" evidence="1">
    <location>
        <begin position="1"/>
        <end position="42"/>
    </location>
</feature>
<reference evidence="2 3" key="1">
    <citation type="submission" date="2018-02" db="EMBL/GenBank/DDBJ databases">
        <title>The genomes of Aspergillus section Nigri reveals drivers in fungal speciation.</title>
        <authorList>
            <consortium name="DOE Joint Genome Institute"/>
            <person name="Vesth T.C."/>
            <person name="Nybo J."/>
            <person name="Theobald S."/>
            <person name="Brandl J."/>
            <person name="Frisvad J.C."/>
            <person name="Nielsen K.F."/>
            <person name="Lyhne E.K."/>
            <person name="Kogle M.E."/>
            <person name="Kuo A."/>
            <person name="Riley R."/>
            <person name="Clum A."/>
            <person name="Nolan M."/>
            <person name="Lipzen A."/>
            <person name="Salamov A."/>
            <person name="Henrissat B."/>
            <person name="Wiebenga A."/>
            <person name="De vries R.P."/>
            <person name="Grigoriev I.V."/>
            <person name="Mortensen U.H."/>
            <person name="Andersen M.R."/>
            <person name="Baker S.E."/>
        </authorList>
    </citation>
    <scope>NUCLEOTIDE SEQUENCE [LARGE SCALE GENOMIC DNA]</scope>
    <source>
        <strain evidence="2 3">CBS 121057</strain>
    </source>
</reference>
<gene>
    <name evidence="2" type="ORF">BO78DRAFT_416567</name>
</gene>
<name>A0A319EEM1_ASPSB</name>
<dbReference type="VEuPathDB" id="FungiDB:BO78DRAFT_416567"/>
<dbReference type="EMBL" id="KZ826333">
    <property type="protein sequence ID" value="PYI08672.1"/>
    <property type="molecule type" value="Genomic_DNA"/>
</dbReference>
<dbReference type="Proteomes" id="UP000248423">
    <property type="component" value="Unassembled WGS sequence"/>
</dbReference>
<proteinExistence type="predicted"/>
<keyword evidence="3" id="KW-1185">Reference proteome</keyword>
<sequence>MAPTRGGSIDSTDFIKENGSDSDNDNAISFDPGAPGNSTSNALPCVSLRQLMNMRRGNYNSVVKYVKKLEKAYKLAKGLGVGITPYAATLMLLREASTDLPQ</sequence>
<evidence type="ECO:0000313" key="3">
    <source>
        <dbReference type="Proteomes" id="UP000248423"/>
    </source>
</evidence>
<accession>A0A319EEM1</accession>
<dbReference type="AlphaFoldDB" id="A0A319EEM1"/>
<protein>
    <submittedName>
        <fullName evidence="2">Uncharacterized protein</fullName>
    </submittedName>
</protein>